<dbReference type="GO" id="GO:0016787">
    <property type="term" value="F:hydrolase activity"/>
    <property type="evidence" value="ECO:0007669"/>
    <property type="project" value="UniProtKB-KW"/>
</dbReference>
<reference evidence="2 3" key="1">
    <citation type="submission" date="2018-10" db="EMBL/GenBank/DDBJ databases">
        <title>Sequencing the genomes of 1000 actinobacteria strains.</title>
        <authorList>
            <person name="Klenk H.-P."/>
        </authorList>
    </citation>
    <scope>NUCLEOTIDE SEQUENCE [LARGE SCALE GENOMIC DNA]</scope>
    <source>
        <strain evidence="2 3">DSM 44267</strain>
    </source>
</reference>
<comment type="caution">
    <text evidence="2">The sequence shown here is derived from an EMBL/GenBank/DDBJ whole genome shotgun (WGS) entry which is preliminary data.</text>
</comment>
<dbReference type="PRINTS" id="PR00413">
    <property type="entry name" value="HADHALOGNASE"/>
</dbReference>
<dbReference type="EMBL" id="RBXT01000001">
    <property type="protein sequence ID" value="RKT77560.1"/>
    <property type="molecule type" value="Genomic_DNA"/>
</dbReference>
<accession>A0A495XSS3</accession>
<protein>
    <submittedName>
        <fullName evidence="2">Putative hydrolase of the HAD superfamily</fullName>
    </submittedName>
</protein>
<organism evidence="2 3">
    <name type="scientific">Terracoccus luteus</name>
    <dbReference type="NCBI Taxonomy" id="53356"/>
    <lineage>
        <taxon>Bacteria</taxon>
        <taxon>Bacillati</taxon>
        <taxon>Actinomycetota</taxon>
        <taxon>Actinomycetes</taxon>
        <taxon>Micrococcales</taxon>
        <taxon>Intrasporangiaceae</taxon>
        <taxon>Terracoccus</taxon>
    </lineage>
</organism>
<dbReference type="SFLD" id="SFLDS00003">
    <property type="entry name" value="Haloacid_Dehalogenase"/>
    <property type="match status" value="1"/>
</dbReference>
<dbReference type="OrthoDB" id="9810501at2"/>
<dbReference type="PANTHER" id="PTHR43316:SF3">
    <property type="entry name" value="HALOACID DEHALOGENASE, TYPE II (AFU_ORTHOLOGUE AFUA_2G07750)-RELATED"/>
    <property type="match status" value="1"/>
</dbReference>
<dbReference type="Pfam" id="PF00702">
    <property type="entry name" value="Hydrolase"/>
    <property type="match status" value="1"/>
</dbReference>
<proteinExistence type="predicted"/>
<dbReference type="InterPro" id="IPR036412">
    <property type="entry name" value="HAD-like_sf"/>
</dbReference>
<keyword evidence="1 2" id="KW-0378">Hydrolase</keyword>
<dbReference type="SFLD" id="SFLDG01129">
    <property type="entry name" value="C1.5:_HAD__Beta-PGM__Phosphata"/>
    <property type="match status" value="1"/>
</dbReference>
<dbReference type="InterPro" id="IPR006439">
    <property type="entry name" value="HAD-SF_hydro_IA"/>
</dbReference>
<name>A0A495XSS3_9MICO</name>
<dbReference type="Proteomes" id="UP000278440">
    <property type="component" value="Unassembled WGS sequence"/>
</dbReference>
<gene>
    <name evidence="2" type="ORF">DFJ68_0983</name>
</gene>
<dbReference type="InterPro" id="IPR051540">
    <property type="entry name" value="S-2-haloacid_dehalogenase"/>
</dbReference>
<dbReference type="SUPFAM" id="SSF56784">
    <property type="entry name" value="HAD-like"/>
    <property type="match status" value="1"/>
</dbReference>
<evidence type="ECO:0000256" key="1">
    <source>
        <dbReference type="ARBA" id="ARBA00022801"/>
    </source>
</evidence>
<dbReference type="InterPro" id="IPR023214">
    <property type="entry name" value="HAD_sf"/>
</dbReference>
<keyword evidence="3" id="KW-1185">Reference proteome</keyword>
<dbReference type="AlphaFoldDB" id="A0A495XSS3"/>
<dbReference type="Gene3D" id="3.40.50.1000">
    <property type="entry name" value="HAD superfamily/HAD-like"/>
    <property type="match status" value="1"/>
</dbReference>
<evidence type="ECO:0000313" key="2">
    <source>
        <dbReference type="EMBL" id="RKT77560.1"/>
    </source>
</evidence>
<dbReference type="RefSeq" id="WP_121031498.1">
    <property type="nucleotide sequence ID" value="NZ_RBXT01000001.1"/>
</dbReference>
<dbReference type="NCBIfam" id="TIGR01549">
    <property type="entry name" value="HAD-SF-IA-v1"/>
    <property type="match status" value="1"/>
</dbReference>
<evidence type="ECO:0000313" key="3">
    <source>
        <dbReference type="Proteomes" id="UP000278440"/>
    </source>
</evidence>
<sequence length="258" mass="28752">MGATGTGRPVDAVVFDWGGTLTPWHEVDLPQQWRVFAREVHGLPVDDPRMPVDEIAEADSLALRLGEAEERAWKRGRESHESASIAAILEEAGVDPAHDRHHLALAAYQRFWEPHTHTDPQVRPLWQALQAMGVRVGVLSNTIWTREYHREVFARDGVLDLLDGDVYSSEIHVVKPHREAFLLACEAVGVAPERAVYVGDRVFEDVYGPQQVGMRAVLVPHSDIPESQRVAVEAQPDAVAHELIDVAEIVDRWISAAL</sequence>
<dbReference type="PANTHER" id="PTHR43316">
    <property type="entry name" value="HYDROLASE, HALOACID DELAHOGENASE-RELATED"/>
    <property type="match status" value="1"/>
</dbReference>